<dbReference type="PANTHER" id="PTHR30055:SF234">
    <property type="entry name" value="HTH-TYPE TRANSCRIPTIONAL REGULATOR BETI"/>
    <property type="match status" value="1"/>
</dbReference>
<name>A0A3S9PP63_STRLT</name>
<keyword evidence="1" id="KW-0805">Transcription regulation</keyword>
<keyword evidence="7" id="KW-1185">Reference proteome</keyword>
<dbReference type="PROSITE" id="PS50977">
    <property type="entry name" value="HTH_TETR_2"/>
    <property type="match status" value="1"/>
</dbReference>
<evidence type="ECO:0000256" key="1">
    <source>
        <dbReference type="ARBA" id="ARBA00023015"/>
    </source>
</evidence>
<evidence type="ECO:0000259" key="5">
    <source>
        <dbReference type="PROSITE" id="PS50977"/>
    </source>
</evidence>
<evidence type="ECO:0000313" key="6">
    <source>
        <dbReference type="EMBL" id="AZQ74176.1"/>
    </source>
</evidence>
<dbReference type="SUPFAM" id="SSF48498">
    <property type="entry name" value="Tetracyclin repressor-like, C-terminal domain"/>
    <property type="match status" value="1"/>
</dbReference>
<feature type="domain" description="HTH tetR-type" evidence="5">
    <location>
        <begin position="13"/>
        <end position="73"/>
    </location>
</feature>
<dbReference type="OrthoDB" id="3237195at2"/>
<dbReference type="EMBL" id="CP034587">
    <property type="protein sequence ID" value="AZQ74176.1"/>
    <property type="molecule type" value="Genomic_DNA"/>
</dbReference>
<reference evidence="6 7" key="1">
    <citation type="submission" date="2018-12" db="EMBL/GenBank/DDBJ databases">
        <title>The whole draft genome of Streptomyce luteoverticillatus CGMCC 15060.</title>
        <authorList>
            <person name="Feng Z."/>
            <person name="Chen G."/>
            <person name="Zhang J."/>
            <person name="Zhu H."/>
            <person name="Yu X."/>
            <person name="Zhang W."/>
            <person name="Zhang X."/>
        </authorList>
    </citation>
    <scope>NUCLEOTIDE SEQUENCE [LARGE SCALE GENOMIC DNA]</scope>
    <source>
        <strain evidence="6 7">CGMCC 15060</strain>
    </source>
</reference>
<keyword evidence="2 4" id="KW-0238">DNA-binding</keyword>
<evidence type="ECO:0000256" key="2">
    <source>
        <dbReference type="ARBA" id="ARBA00023125"/>
    </source>
</evidence>
<evidence type="ECO:0000313" key="7">
    <source>
        <dbReference type="Proteomes" id="UP000267900"/>
    </source>
</evidence>
<dbReference type="AlphaFoldDB" id="A0A3S9PP63"/>
<protein>
    <submittedName>
        <fullName evidence="6">TetR/AcrR family transcriptional regulator</fullName>
    </submittedName>
</protein>
<keyword evidence="3" id="KW-0804">Transcription</keyword>
<organism evidence="6 7">
    <name type="scientific">Streptomyces luteoverticillatus</name>
    <name type="common">Streptoverticillium luteoverticillatus</name>
    <dbReference type="NCBI Taxonomy" id="66425"/>
    <lineage>
        <taxon>Bacteria</taxon>
        <taxon>Bacillati</taxon>
        <taxon>Actinomycetota</taxon>
        <taxon>Actinomycetes</taxon>
        <taxon>Kitasatosporales</taxon>
        <taxon>Streptomycetaceae</taxon>
        <taxon>Streptomyces</taxon>
    </lineage>
</organism>
<proteinExistence type="predicted"/>
<dbReference type="Proteomes" id="UP000267900">
    <property type="component" value="Chromosome"/>
</dbReference>
<dbReference type="InterPro" id="IPR050109">
    <property type="entry name" value="HTH-type_TetR-like_transc_reg"/>
</dbReference>
<dbReference type="InterPro" id="IPR001647">
    <property type="entry name" value="HTH_TetR"/>
</dbReference>
<evidence type="ECO:0000256" key="3">
    <source>
        <dbReference type="ARBA" id="ARBA00023163"/>
    </source>
</evidence>
<dbReference type="InterPro" id="IPR009057">
    <property type="entry name" value="Homeodomain-like_sf"/>
</dbReference>
<dbReference type="InterPro" id="IPR036271">
    <property type="entry name" value="Tet_transcr_reg_TetR-rel_C_sf"/>
</dbReference>
<dbReference type="Pfam" id="PF00440">
    <property type="entry name" value="TetR_N"/>
    <property type="match status" value="1"/>
</dbReference>
<dbReference type="SUPFAM" id="SSF46689">
    <property type="entry name" value="Homeodomain-like"/>
    <property type="match status" value="1"/>
</dbReference>
<dbReference type="GO" id="GO:0003700">
    <property type="term" value="F:DNA-binding transcription factor activity"/>
    <property type="evidence" value="ECO:0007669"/>
    <property type="project" value="TreeGrafter"/>
</dbReference>
<sequence>MSGGSMVMQERAVRTRSALVRAAARAFDRNGYDGTSLSQIRAAAEMSMGALTFHFATKGELADAVQDEGWILTEARVRDALTPAGDPVDGLVALTLALAALMEEEPMVRSAARLTRERAGGRAWTSAWRPAAHALIERARASGVLPPVARPEVVADLVSHLIVGAEAQIRASAADAGRPAVDVGGQLARIWDLVLLPVRG</sequence>
<dbReference type="GO" id="GO:0000976">
    <property type="term" value="F:transcription cis-regulatory region binding"/>
    <property type="evidence" value="ECO:0007669"/>
    <property type="project" value="TreeGrafter"/>
</dbReference>
<gene>
    <name evidence="6" type="ORF">EKH77_25780</name>
</gene>
<dbReference type="Gene3D" id="1.10.357.10">
    <property type="entry name" value="Tetracycline Repressor, domain 2"/>
    <property type="match status" value="1"/>
</dbReference>
<dbReference type="PANTHER" id="PTHR30055">
    <property type="entry name" value="HTH-TYPE TRANSCRIPTIONAL REGULATOR RUTR"/>
    <property type="match status" value="1"/>
</dbReference>
<evidence type="ECO:0000256" key="4">
    <source>
        <dbReference type="PROSITE-ProRule" id="PRU00335"/>
    </source>
</evidence>
<feature type="DNA-binding region" description="H-T-H motif" evidence="4">
    <location>
        <begin position="36"/>
        <end position="55"/>
    </location>
</feature>
<accession>A0A3S9PP63</accession>